<dbReference type="Proteomes" id="UP001501310">
    <property type="component" value="Unassembled WGS sequence"/>
</dbReference>
<comment type="caution">
    <text evidence="5">The sequence shown here is derived from an EMBL/GenBank/DDBJ whole genome shotgun (WGS) entry which is preliminary data.</text>
</comment>
<dbReference type="PANTHER" id="PTHR11986:SF113">
    <property type="entry name" value="SUCCINYLORNITHINE TRANSAMINASE"/>
    <property type="match status" value="1"/>
</dbReference>
<keyword evidence="1 4" id="KW-0032">Aminotransferase</keyword>
<keyword evidence="4" id="KW-0055">Arginine biosynthesis</keyword>
<comment type="pathway">
    <text evidence="4">Amino-acid biosynthesis; L-arginine biosynthesis; N(2)-acetyl-L-ornithine from L-glutamate: step 4/4.</text>
</comment>
<protein>
    <recommendedName>
        <fullName evidence="4">Acetylornithine aminotransferase</fullName>
        <shortName evidence="4">ACOAT</shortName>
        <ecNumber evidence="4">2.6.1.11</ecNumber>
    </recommendedName>
</protein>
<evidence type="ECO:0000256" key="2">
    <source>
        <dbReference type="ARBA" id="ARBA00022679"/>
    </source>
</evidence>
<dbReference type="Gene3D" id="3.40.640.10">
    <property type="entry name" value="Type I PLP-dependent aspartate aminotransferase-like (Major domain)"/>
    <property type="match status" value="1"/>
</dbReference>
<dbReference type="NCBIfam" id="TIGR00707">
    <property type="entry name" value="argD"/>
    <property type="match status" value="1"/>
</dbReference>
<comment type="catalytic activity">
    <reaction evidence="4">
        <text>N(2)-acetyl-L-ornithine + 2-oxoglutarate = N-acetyl-L-glutamate 5-semialdehyde + L-glutamate</text>
        <dbReference type="Rhea" id="RHEA:18049"/>
        <dbReference type="ChEBI" id="CHEBI:16810"/>
        <dbReference type="ChEBI" id="CHEBI:29123"/>
        <dbReference type="ChEBI" id="CHEBI:29985"/>
        <dbReference type="ChEBI" id="CHEBI:57805"/>
        <dbReference type="EC" id="2.6.1.11"/>
    </reaction>
</comment>
<sequence length="396" mass="42048">MAITPLMPVYPRCEVRPVRGEGVWLIGEGGERYLDFASGIAVNLLGHSHPHLIGAIQKQAETLMHVSNLYGSPQGESLAKRLVDLTFADTVFFTNSGAEAVECAIKTARRYHHAAGNPHKNKLITFSNAFHGRTMATISATDQAKLRDGFAPLLEGFEVVAFDDLDAALAAIDETTAGFLVEPVQGEGGIRPASQEFMTGLRKACDEHDLMLVLDEVQCGVARTGTLYAYEQYGIVPDILATAKGIGGGFPLGACLATEKAASGMVIGTHGSTYGGNPLAMAAGNAVLDVVATPEFLAQVKDTGARLRSALEQMLPNHDHLFEGVRGMGLMLGIRMKTDSRAFVGYLRTRGILTVAAGDNVVRVLPPLIIDDADIRTFVEGLSAAAAEYEVPAQAA</sequence>
<dbReference type="InterPro" id="IPR005814">
    <property type="entry name" value="Aminotrans_3"/>
</dbReference>
<dbReference type="InterPro" id="IPR050103">
    <property type="entry name" value="Class-III_PLP-dep_AT"/>
</dbReference>
<reference evidence="6" key="1">
    <citation type="journal article" date="2019" name="Int. J. Syst. Evol. Microbiol.">
        <title>The Global Catalogue of Microorganisms (GCM) 10K type strain sequencing project: providing services to taxonomists for standard genome sequencing and annotation.</title>
        <authorList>
            <consortium name="The Broad Institute Genomics Platform"/>
            <consortium name="The Broad Institute Genome Sequencing Center for Infectious Disease"/>
            <person name="Wu L."/>
            <person name="Ma J."/>
        </authorList>
    </citation>
    <scope>NUCLEOTIDE SEQUENCE [LARGE SCALE GENOMIC DNA]</scope>
    <source>
        <strain evidence="6">JCM 16603</strain>
    </source>
</reference>
<dbReference type="EC" id="2.6.1.11" evidence="4"/>
<feature type="binding site" evidence="4">
    <location>
        <position position="130"/>
    </location>
    <ligand>
        <name>pyridoxal 5'-phosphate</name>
        <dbReference type="ChEBI" id="CHEBI:597326"/>
    </ligand>
</feature>
<gene>
    <name evidence="4" type="primary">argD</name>
    <name evidence="5" type="ORF">GCM10022211_15740</name>
</gene>
<feature type="binding site" evidence="4">
    <location>
        <position position="272"/>
    </location>
    <ligand>
        <name>N(2)-acetyl-L-ornithine</name>
        <dbReference type="ChEBI" id="CHEBI:57805"/>
    </ligand>
</feature>
<comment type="subunit">
    <text evidence="4">Homodimer.</text>
</comment>
<dbReference type="HAMAP" id="MF_01107">
    <property type="entry name" value="ArgD_aminotrans_3"/>
    <property type="match status" value="1"/>
</dbReference>
<dbReference type="InterPro" id="IPR015422">
    <property type="entry name" value="PyrdxlP-dep_Trfase_small"/>
</dbReference>
<evidence type="ECO:0000313" key="5">
    <source>
        <dbReference type="EMBL" id="GAA4004592.1"/>
    </source>
</evidence>
<proteinExistence type="inferred from homology"/>
<comment type="subcellular location">
    <subcellularLocation>
        <location evidence="4">Cytoplasm</location>
    </subcellularLocation>
</comment>
<evidence type="ECO:0000313" key="6">
    <source>
        <dbReference type="Proteomes" id="UP001501310"/>
    </source>
</evidence>
<dbReference type="InterPro" id="IPR015421">
    <property type="entry name" value="PyrdxlP-dep_Trfase_major"/>
</dbReference>
<keyword evidence="3 4" id="KW-0663">Pyridoxal phosphate</keyword>
<dbReference type="GO" id="GO:0008483">
    <property type="term" value="F:transaminase activity"/>
    <property type="evidence" value="ECO:0007669"/>
    <property type="project" value="UniProtKB-KW"/>
</dbReference>
<dbReference type="RefSeq" id="WP_344709695.1">
    <property type="nucleotide sequence ID" value="NZ_BAAAZD010000002.1"/>
</dbReference>
<dbReference type="PIRSF" id="PIRSF000521">
    <property type="entry name" value="Transaminase_4ab_Lys_Orn"/>
    <property type="match status" value="1"/>
</dbReference>
<comment type="miscellaneous">
    <text evidence="4">May also have succinyldiaminopimelate aminotransferase activity, thus carrying out the corresponding step in lysine biosynthesis.</text>
</comment>
<comment type="cofactor">
    <cofactor evidence="4">
        <name>pyridoxal 5'-phosphate</name>
        <dbReference type="ChEBI" id="CHEBI:597326"/>
    </cofactor>
    <text evidence="4">Binds 1 pyridoxal phosphate per subunit.</text>
</comment>
<dbReference type="PANTHER" id="PTHR11986">
    <property type="entry name" value="AMINOTRANSFERASE CLASS III"/>
    <property type="match status" value="1"/>
</dbReference>
<dbReference type="PROSITE" id="PS00600">
    <property type="entry name" value="AA_TRANSFER_CLASS_3"/>
    <property type="match status" value="1"/>
</dbReference>
<evidence type="ECO:0000256" key="4">
    <source>
        <dbReference type="HAMAP-Rule" id="MF_01107"/>
    </source>
</evidence>
<dbReference type="CDD" id="cd00610">
    <property type="entry name" value="OAT_like"/>
    <property type="match status" value="1"/>
</dbReference>
<feature type="binding site" evidence="4">
    <location>
        <begin position="97"/>
        <end position="98"/>
    </location>
    <ligand>
        <name>pyridoxal 5'-phosphate</name>
        <dbReference type="ChEBI" id="CHEBI:597326"/>
    </ligand>
</feature>
<dbReference type="Gene3D" id="3.90.1150.10">
    <property type="entry name" value="Aspartate Aminotransferase, domain 1"/>
    <property type="match status" value="1"/>
</dbReference>
<dbReference type="SUPFAM" id="SSF53383">
    <property type="entry name" value="PLP-dependent transferases"/>
    <property type="match status" value="1"/>
</dbReference>
<feature type="binding site" evidence="4">
    <location>
        <begin position="215"/>
        <end position="218"/>
    </location>
    <ligand>
        <name>pyridoxal 5'-phosphate</name>
        <dbReference type="ChEBI" id="CHEBI:597326"/>
    </ligand>
</feature>
<keyword evidence="4" id="KW-0028">Amino-acid biosynthesis</keyword>
<comment type="similarity">
    <text evidence="4">Belongs to the class-III pyridoxal-phosphate-dependent aminotransferase family. ArgD subfamily.</text>
</comment>
<name>A0ABP7RZW3_9SPHN</name>
<dbReference type="EMBL" id="BAAAZD010000002">
    <property type="protein sequence ID" value="GAA4004592.1"/>
    <property type="molecule type" value="Genomic_DNA"/>
</dbReference>
<evidence type="ECO:0000256" key="3">
    <source>
        <dbReference type="ARBA" id="ARBA00022898"/>
    </source>
</evidence>
<dbReference type="InterPro" id="IPR015424">
    <property type="entry name" value="PyrdxlP-dep_Trfase"/>
</dbReference>
<keyword evidence="4" id="KW-0963">Cytoplasm</keyword>
<dbReference type="NCBIfam" id="NF002325">
    <property type="entry name" value="PRK01278.1"/>
    <property type="match status" value="1"/>
</dbReference>
<keyword evidence="2 4" id="KW-0808">Transferase</keyword>
<evidence type="ECO:0000256" key="1">
    <source>
        <dbReference type="ARBA" id="ARBA00022576"/>
    </source>
</evidence>
<accession>A0ABP7RZW3</accession>
<feature type="binding site" evidence="4">
    <location>
        <position position="133"/>
    </location>
    <ligand>
        <name>N(2)-acetyl-L-ornithine</name>
        <dbReference type="ChEBI" id="CHEBI:57805"/>
    </ligand>
</feature>
<organism evidence="5 6">
    <name type="scientific">Sphingomonas humi</name>
    <dbReference type="NCBI Taxonomy" id="335630"/>
    <lineage>
        <taxon>Bacteria</taxon>
        <taxon>Pseudomonadati</taxon>
        <taxon>Pseudomonadota</taxon>
        <taxon>Alphaproteobacteria</taxon>
        <taxon>Sphingomonadales</taxon>
        <taxon>Sphingomonadaceae</taxon>
        <taxon>Sphingomonas</taxon>
    </lineage>
</organism>
<feature type="modified residue" description="N6-(pyridoxal phosphate)lysine" evidence="4">
    <location>
        <position position="244"/>
    </location>
</feature>
<dbReference type="InterPro" id="IPR004636">
    <property type="entry name" value="AcOrn/SuccOrn_fam"/>
</dbReference>
<dbReference type="InterPro" id="IPR049704">
    <property type="entry name" value="Aminotrans_3_PPA_site"/>
</dbReference>
<keyword evidence="6" id="KW-1185">Reference proteome</keyword>
<dbReference type="Pfam" id="PF00202">
    <property type="entry name" value="Aminotran_3"/>
    <property type="match status" value="1"/>
</dbReference>
<feature type="binding site" evidence="4">
    <location>
        <position position="273"/>
    </location>
    <ligand>
        <name>pyridoxal 5'-phosphate</name>
        <dbReference type="ChEBI" id="CHEBI:597326"/>
    </ligand>
</feature>